<name>A0A1B6GWU2_9HEMI</name>
<feature type="non-terminal residue" evidence="2">
    <location>
        <position position="112"/>
    </location>
</feature>
<evidence type="ECO:0000313" key="2">
    <source>
        <dbReference type="EMBL" id="JAS66860.1"/>
    </source>
</evidence>
<feature type="compositionally biased region" description="Acidic residues" evidence="1">
    <location>
        <begin position="100"/>
        <end position="112"/>
    </location>
</feature>
<gene>
    <name evidence="2" type="ORF">g.50686</name>
</gene>
<feature type="region of interest" description="Disordered" evidence="1">
    <location>
        <begin position="35"/>
        <end position="112"/>
    </location>
</feature>
<proteinExistence type="predicted"/>
<evidence type="ECO:0000256" key="1">
    <source>
        <dbReference type="SAM" id="MobiDB-lite"/>
    </source>
</evidence>
<sequence>LLLYIPNKHRFVKTIKRKDYLEAIEQIEAEIIAEGGSIPNEELNSSQPAKSTVNSRKSAKSQLSKSMNGNEAKMDISESSEISKTEGIGEDSSVFATSAVEDESMEFEEPQV</sequence>
<feature type="compositionally biased region" description="Polar residues" evidence="1">
    <location>
        <begin position="42"/>
        <end position="69"/>
    </location>
</feature>
<dbReference type="AlphaFoldDB" id="A0A1B6GWU2"/>
<feature type="non-terminal residue" evidence="2">
    <location>
        <position position="1"/>
    </location>
</feature>
<accession>A0A1B6GWU2</accession>
<feature type="compositionally biased region" description="Basic and acidic residues" evidence="1">
    <location>
        <begin position="72"/>
        <end position="84"/>
    </location>
</feature>
<dbReference type="EMBL" id="GECZ01002909">
    <property type="protein sequence ID" value="JAS66860.1"/>
    <property type="molecule type" value="Transcribed_RNA"/>
</dbReference>
<protein>
    <submittedName>
        <fullName evidence="2">Uncharacterized protein</fullName>
    </submittedName>
</protein>
<organism evidence="2">
    <name type="scientific">Cuerna arida</name>
    <dbReference type="NCBI Taxonomy" id="1464854"/>
    <lineage>
        <taxon>Eukaryota</taxon>
        <taxon>Metazoa</taxon>
        <taxon>Ecdysozoa</taxon>
        <taxon>Arthropoda</taxon>
        <taxon>Hexapoda</taxon>
        <taxon>Insecta</taxon>
        <taxon>Pterygota</taxon>
        <taxon>Neoptera</taxon>
        <taxon>Paraneoptera</taxon>
        <taxon>Hemiptera</taxon>
        <taxon>Auchenorrhyncha</taxon>
        <taxon>Membracoidea</taxon>
        <taxon>Cicadellidae</taxon>
        <taxon>Cicadellinae</taxon>
        <taxon>Proconiini</taxon>
        <taxon>Cuerna</taxon>
    </lineage>
</organism>
<reference evidence="2" key="1">
    <citation type="submission" date="2015-11" db="EMBL/GenBank/DDBJ databases">
        <title>De novo transcriptome assembly of four potential Pierce s Disease insect vectors from Arizona vineyards.</title>
        <authorList>
            <person name="Tassone E.E."/>
        </authorList>
    </citation>
    <scope>NUCLEOTIDE SEQUENCE</scope>
</reference>